<dbReference type="AlphaFoldDB" id="A0A0V0RXH8"/>
<gene>
    <name evidence="1" type="ORF">T07_13527</name>
</gene>
<comment type="caution">
    <text evidence="1">The sequence shown here is derived from an EMBL/GenBank/DDBJ whole genome shotgun (WGS) entry which is preliminary data.</text>
</comment>
<dbReference type="Proteomes" id="UP000054630">
    <property type="component" value="Unassembled WGS sequence"/>
</dbReference>
<proteinExistence type="predicted"/>
<organism evidence="1 2">
    <name type="scientific">Trichinella nelsoni</name>
    <dbReference type="NCBI Taxonomy" id="6336"/>
    <lineage>
        <taxon>Eukaryota</taxon>
        <taxon>Metazoa</taxon>
        <taxon>Ecdysozoa</taxon>
        <taxon>Nematoda</taxon>
        <taxon>Enoplea</taxon>
        <taxon>Dorylaimia</taxon>
        <taxon>Trichinellida</taxon>
        <taxon>Trichinellidae</taxon>
        <taxon>Trichinella</taxon>
    </lineage>
</organism>
<evidence type="ECO:0000313" key="1">
    <source>
        <dbReference type="EMBL" id="KRX19198.1"/>
    </source>
</evidence>
<name>A0A0V0RXH8_9BILA</name>
<protein>
    <submittedName>
        <fullName evidence="1">Uncharacterized protein</fullName>
    </submittedName>
</protein>
<evidence type="ECO:0000313" key="2">
    <source>
        <dbReference type="Proteomes" id="UP000054630"/>
    </source>
</evidence>
<accession>A0A0V0RXH8</accession>
<dbReference type="EMBL" id="JYDL01000062">
    <property type="protein sequence ID" value="KRX19198.1"/>
    <property type="molecule type" value="Genomic_DNA"/>
</dbReference>
<keyword evidence="2" id="KW-1185">Reference proteome</keyword>
<reference evidence="1 2" key="1">
    <citation type="submission" date="2015-01" db="EMBL/GenBank/DDBJ databases">
        <title>Evolution of Trichinella species and genotypes.</title>
        <authorList>
            <person name="Korhonen P.K."/>
            <person name="Edoardo P."/>
            <person name="Giuseppe L.R."/>
            <person name="Gasser R.B."/>
        </authorList>
    </citation>
    <scope>NUCLEOTIDE SEQUENCE [LARGE SCALE GENOMIC DNA]</scope>
    <source>
        <strain evidence="1">ISS37</strain>
    </source>
</reference>
<sequence length="65" mass="7215">MLALDSASAEGHLPVMTECDRRFSPSDGGHFFSNFSTTNTTAEQTDYKCSVRPSILQHTPIYFTV</sequence>